<proteinExistence type="predicted"/>
<dbReference type="Pfam" id="PF00903">
    <property type="entry name" value="Glyoxalase"/>
    <property type="match status" value="1"/>
</dbReference>
<comment type="caution">
    <text evidence="2">The sequence shown here is derived from an EMBL/GenBank/DDBJ whole genome shotgun (WGS) entry which is preliminary data.</text>
</comment>
<dbReference type="Gene3D" id="3.10.180.10">
    <property type="entry name" value="2,3-Dihydroxybiphenyl 1,2-Dioxygenase, domain 1"/>
    <property type="match status" value="1"/>
</dbReference>
<evidence type="ECO:0000313" key="3">
    <source>
        <dbReference type="Proteomes" id="UP001589870"/>
    </source>
</evidence>
<dbReference type="EMBL" id="JBHMQT010000043">
    <property type="protein sequence ID" value="MFC0864539.1"/>
    <property type="molecule type" value="Genomic_DNA"/>
</dbReference>
<organism evidence="2 3">
    <name type="scientific">Sphaerimonospora cavernae</name>
    <dbReference type="NCBI Taxonomy" id="1740611"/>
    <lineage>
        <taxon>Bacteria</taxon>
        <taxon>Bacillati</taxon>
        <taxon>Actinomycetota</taxon>
        <taxon>Actinomycetes</taxon>
        <taxon>Streptosporangiales</taxon>
        <taxon>Streptosporangiaceae</taxon>
        <taxon>Sphaerimonospora</taxon>
    </lineage>
</organism>
<dbReference type="InterPro" id="IPR029068">
    <property type="entry name" value="Glyas_Bleomycin-R_OHBP_Dase"/>
</dbReference>
<dbReference type="RefSeq" id="WP_394302638.1">
    <property type="nucleotide sequence ID" value="NZ_JBHMQT010000043.1"/>
</dbReference>
<dbReference type="SUPFAM" id="SSF54593">
    <property type="entry name" value="Glyoxalase/Bleomycin resistance protein/Dihydroxybiphenyl dioxygenase"/>
    <property type="match status" value="1"/>
</dbReference>
<sequence length="128" mass="14167">MRINLASVLVDDQDKALRFYTEVLGFVKKTEIPLGEARWLTVVSPDDPDGVELVLEPDGHPAVKPFKEALMEDGIPFTSFAVDDVRAEFERLRGLGVRFTQEPLEMGPVTTAVLDDTCGNLIQIAQHS</sequence>
<evidence type="ECO:0000259" key="1">
    <source>
        <dbReference type="PROSITE" id="PS51819"/>
    </source>
</evidence>
<dbReference type="InterPro" id="IPR037523">
    <property type="entry name" value="VOC_core"/>
</dbReference>
<dbReference type="CDD" id="cd07263">
    <property type="entry name" value="VOC_like"/>
    <property type="match status" value="1"/>
</dbReference>
<dbReference type="PROSITE" id="PS51819">
    <property type="entry name" value="VOC"/>
    <property type="match status" value="1"/>
</dbReference>
<dbReference type="Proteomes" id="UP001589870">
    <property type="component" value="Unassembled WGS sequence"/>
</dbReference>
<dbReference type="InterPro" id="IPR004360">
    <property type="entry name" value="Glyas_Fos-R_dOase_dom"/>
</dbReference>
<evidence type="ECO:0000313" key="2">
    <source>
        <dbReference type="EMBL" id="MFC0864539.1"/>
    </source>
</evidence>
<gene>
    <name evidence="2" type="ORF">ACFHYQ_19805</name>
</gene>
<keyword evidence="3" id="KW-1185">Reference proteome</keyword>
<dbReference type="PANTHER" id="PTHR36437">
    <property type="entry name" value="GLYOXALASE/BLEOMYCIN RESISTANCE PROTEIN/DIOXYGENASE"/>
    <property type="match status" value="1"/>
</dbReference>
<name>A0ABV6U8M5_9ACTN</name>
<protein>
    <submittedName>
        <fullName evidence="2">VOC family protein</fullName>
    </submittedName>
</protein>
<reference evidence="2 3" key="1">
    <citation type="submission" date="2024-09" db="EMBL/GenBank/DDBJ databases">
        <authorList>
            <person name="Sun Q."/>
            <person name="Mori K."/>
        </authorList>
    </citation>
    <scope>NUCLEOTIDE SEQUENCE [LARGE SCALE GENOMIC DNA]</scope>
    <source>
        <strain evidence="2 3">TBRC 1851</strain>
    </source>
</reference>
<dbReference type="PANTHER" id="PTHR36437:SF2">
    <property type="entry name" value="GLYOXALASE_BLEOMYCIN RESISTANCE PROTEIN_DIOXYGENASE"/>
    <property type="match status" value="1"/>
</dbReference>
<accession>A0ABV6U8M5</accession>
<feature type="domain" description="VOC" evidence="1">
    <location>
        <begin position="2"/>
        <end position="127"/>
    </location>
</feature>